<reference evidence="1 2" key="1">
    <citation type="submission" date="2020-09" db="EMBL/GenBank/DDBJ databases">
        <title>Characterization of Treponema spp. from bovine digital dermatitis in Korea.</title>
        <authorList>
            <person name="Espiritu H.M."/>
            <person name="Cho Y.I."/>
            <person name="Mamuad L."/>
        </authorList>
    </citation>
    <scope>NUCLEOTIDE SEQUENCE [LARGE SCALE GENOMIC DNA]</scope>
    <source>
        <strain evidence="1 2">KS1</strain>
    </source>
</reference>
<evidence type="ECO:0000313" key="1">
    <source>
        <dbReference type="EMBL" id="QOW61610.1"/>
    </source>
</evidence>
<protein>
    <submittedName>
        <fullName evidence="1">ABC transporter substrate-binding protein</fullName>
    </submittedName>
</protein>
<dbReference type="GO" id="GO:0071281">
    <property type="term" value="P:cellular response to iron ion"/>
    <property type="evidence" value="ECO:0007669"/>
    <property type="project" value="TreeGrafter"/>
</dbReference>
<dbReference type="Gene3D" id="3.40.50.1980">
    <property type="entry name" value="Nitrogenase molybdenum iron protein domain"/>
    <property type="match status" value="2"/>
</dbReference>
<dbReference type="Pfam" id="PF01497">
    <property type="entry name" value="Peripla_BP_2"/>
    <property type="match status" value="1"/>
</dbReference>
<dbReference type="InterPro" id="IPR002491">
    <property type="entry name" value="ABC_transptr_periplasmic_BD"/>
</dbReference>
<dbReference type="SUPFAM" id="SSF53807">
    <property type="entry name" value="Helical backbone' metal receptor"/>
    <property type="match status" value="1"/>
</dbReference>
<accession>A0A7S7AWS8</accession>
<dbReference type="RefSeq" id="WP_029410672.1">
    <property type="nucleotide sequence ID" value="NZ_CP045670.1"/>
</dbReference>
<name>A0A7S7AWS8_9SPIR</name>
<dbReference type="PANTHER" id="PTHR30535:SF36">
    <property type="entry name" value="HIGH-AFFINITY HEME UPTAKE SYSTEM PROTEIN ISDE"/>
    <property type="match status" value="1"/>
</dbReference>
<sequence length="311" mass="34872">MSKYKLSLFFVLFFTAVFFSENIGKLTGLGKQELPDKTLSDGSPSVIAGTMSIAEILSDLGYKNVIGVPTSRHSLPKLYEKCTKIGNPMKPDIETVKMLNADLYLASLGSKPTLDKIFINQNIKHEYFDLDSYSECLNSIRKIGTITLKQKEAERVIQTIEAKTLEIKRAINGKKSPKVLMILGSPKKLMMGTKNCYTGSLMEILKIHNIANDIGNFDKAYVPINIEEIVKHQPDIIIRLTHTKPEDSADSLRKEFSNSGIWSKVKAVRENKIYDLDSNLYTASRNLKIMNAVENLKELIYDNSENNGAAE</sequence>
<organism evidence="1 2">
    <name type="scientific">Treponema pedis</name>
    <dbReference type="NCBI Taxonomy" id="409322"/>
    <lineage>
        <taxon>Bacteria</taxon>
        <taxon>Pseudomonadati</taxon>
        <taxon>Spirochaetota</taxon>
        <taxon>Spirochaetia</taxon>
        <taxon>Spirochaetales</taxon>
        <taxon>Treponemataceae</taxon>
        <taxon>Treponema</taxon>
    </lineage>
</organism>
<dbReference type="EMBL" id="CP061839">
    <property type="protein sequence ID" value="QOW61610.1"/>
    <property type="molecule type" value="Genomic_DNA"/>
</dbReference>
<dbReference type="PANTHER" id="PTHR30535">
    <property type="entry name" value="VITAMIN B12-BINDING PROTEIN"/>
    <property type="match status" value="1"/>
</dbReference>
<gene>
    <name evidence="1" type="ORF">IFE08_04275</name>
</gene>
<proteinExistence type="predicted"/>
<dbReference type="PROSITE" id="PS50983">
    <property type="entry name" value="FE_B12_PBP"/>
    <property type="match status" value="1"/>
</dbReference>
<dbReference type="AlphaFoldDB" id="A0A7S7AWS8"/>
<dbReference type="Proteomes" id="UP000593915">
    <property type="component" value="Chromosome"/>
</dbReference>
<evidence type="ECO:0000313" key="2">
    <source>
        <dbReference type="Proteomes" id="UP000593915"/>
    </source>
</evidence>
<dbReference type="InterPro" id="IPR050902">
    <property type="entry name" value="ABC_Transporter_SBP"/>
</dbReference>